<dbReference type="SUPFAM" id="SSF50370">
    <property type="entry name" value="Ricin B-like lectins"/>
    <property type="match status" value="1"/>
</dbReference>
<feature type="domain" description="Ricin B lectin" evidence="1">
    <location>
        <begin position="8"/>
        <end position="59"/>
    </location>
</feature>
<evidence type="ECO:0000313" key="2">
    <source>
        <dbReference type="EMBL" id="MBD0378516.1"/>
    </source>
</evidence>
<dbReference type="PROSITE" id="PS50231">
    <property type="entry name" value="RICIN_B_LECTIN"/>
    <property type="match status" value="1"/>
</dbReference>
<dbReference type="Pfam" id="PF14200">
    <property type="entry name" value="RicinB_lectin_2"/>
    <property type="match status" value="1"/>
</dbReference>
<evidence type="ECO:0000313" key="3">
    <source>
        <dbReference type="Proteomes" id="UP000650466"/>
    </source>
</evidence>
<dbReference type="InterPro" id="IPR035992">
    <property type="entry name" value="Ricin_B-like_lectins"/>
</dbReference>
<keyword evidence="3" id="KW-1185">Reference proteome</keyword>
<dbReference type="RefSeq" id="WP_188172354.1">
    <property type="nucleotide sequence ID" value="NZ_JACVVD010000001.1"/>
</dbReference>
<dbReference type="InterPro" id="IPR000772">
    <property type="entry name" value="Ricin_B_lectin"/>
</dbReference>
<comment type="caution">
    <text evidence="2">The sequence shown here is derived from an EMBL/GenBank/DDBJ whole genome shotgun (WGS) entry which is preliminary data.</text>
</comment>
<dbReference type="AlphaFoldDB" id="A0A926KKL1"/>
<gene>
    <name evidence="2" type="ORF">ICC18_00065</name>
</gene>
<evidence type="ECO:0000259" key="1">
    <source>
        <dbReference type="Pfam" id="PF14200"/>
    </source>
</evidence>
<accession>A0A926KKL1</accession>
<organism evidence="2 3">
    <name type="scientific">Paenibacillus sedimenti</name>
    <dbReference type="NCBI Taxonomy" id="2770274"/>
    <lineage>
        <taxon>Bacteria</taxon>
        <taxon>Bacillati</taxon>
        <taxon>Bacillota</taxon>
        <taxon>Bacilli</taxon>
        <taxon>Bacillales</taxon>
        <taxon>Paenibacillaceae</taxon>
        <taxon>Paenibacillus</taxon>
    </lineage>
</organism>
<dbReference type="Proteomes" id="UP000650466">
    <property type="component" value="Unassembled WGS sequence"/>
</dbReference>
<name>A0A926KKL1_9BACL</name>
<sequence length="61" mass="6790">MSSSDSYNQRWILEAYGGNYRIKNVSTGLYLDGGGNTANGSDLKQWSSDPSTNLQWQFVNP</sequence>
<dbReference type="EMBL" id="JACVVD010000001">
    <property type="protein sequence ID" value="MBD0378516.1"/>
    <property type="molecule type" value="Genomic_DNA"/>
</dbReference>
<reference evidence="2" key="1">
    <citation type="submission" date="2020-09" db="EMBL/GenBank/DDBJ databases">
        <title>Draft Genome Sequence of Paenibacillus sp. WST5.</title>
        <authorList>
            <person name="Bao Z."/>
        </authorList>
    </citation>
    <scope>NUCLEOTIDE SEQUENCE</scope>
    <source>
        <strain evidence="2">WST5</strain>
    </source>
</reference>
<proteinExistence type="predicted"/>
<protein>
    <submittedName>
        <fullName evidence="2">RICIN domain-containing protein</fullName>
    </submittedName>
</protein>
<dbReference type="Gene3D" id="2.80.10.50">
    <property type="match status" value="1"/>
</dbReference>
<dbReference type="CDD" id="cd00161">
    <property type="entry name" value="beta-trefoil_Ricin-like"/>
    <property type="match status" value="1"/>
</dbReference>